<reference evidence="4" key="2">
    <citation type="journal article" date="2021" name="PeerJ">
        <title>Extensive microbial diversity within the chicken gut microbiome revealed by metagenomics and culture.</title>
        <authorList>
            <person name="Gilroy R."/>
            <person name="Ravi A."/>
            <person name="Getino M."/>
            <person name="Pursley I."/>
            <person name="Horton D.L."/>
            <person name="Alikhan N.F."/>
            <person name="Baker D."/>
            <person name="Gharbi K."/>
            <person name="Hall N."/>
            <person name="Watson M."/>
            <person name="Adriaenssens E.M."/>
            <person name="Foster-Nyarko E."/>
            <person name="Jarju S."/>
            <person name="Secka A."/>
            <person name="Antonio M."/>
            <person name="Oren A."/>
            <person name="Chaudhuri R.R."/>
            <person name="La Ragione R."/>
            <person name="Hildebrand F."/>
            <person name="Pallen M.J."/>
        </authorList>
    </citation>
    <scope>NUCLEOTIDE SEQUENCE</scope>
    <source>
        <strain evidence="4">2830</strain>
    </source>
</reference>
<dbReference type="EMBL" id="DVMH01000028">
    <property type="protein sequence ID" value="HIU10688.1"/>
    <property type="molecule type" value="Genomic_DNA"/>
</dbReference>
<comment type="similarity">
    <text evidence="1">Belongs to the DnaB/DnaD family.</text>
</comment>
<evidence type="ECO:0000256" key="2">
    <source>
        <dbReference type="SAM" id="MobiDB-lite"/>
    </source>
</evidence>
<comment type="caution">
    <text evidence="4">The sequence shown here is derived from an EMBL/GenBank/DDBJ whole genome shotgun (WGS) entry which is preliminary data.</text>
</comment>
<organism evidence="4 5">
    <name type="scientific">Candidatus Avidehalobacter gallistercoris</name>
    <dbReference type="NCBI Taxonomy" id="2840694"/>
    <lineage>
        <taxon>Bacteria</taxon>
        <taxon>Bacillati</taxon>
        <taxon>Bacillota</taxon>
        <taxon>Clostridia</taxon>
        <taxon>Eubacteriales</taxon>
        <taxon>Peptococcaceae</taxon>
        <taxon>Peptococcaceae incertae sedis</taxon>
        <taxon>Candidatus Avidehalobacter</taxon>
    </lineage>
</organism>
<dbReference type="Proteomes" id="UP000824124">
    <property type="component" value="Unassembled WGS sequence"/>
</dbReference>
<sequence length="244" mass="27164">MMKHLTKNMEIAFIRSIYSNRTQVPDFLLANYAELGLSAEETLLLARLFGCTEPGDDIISESRLRMCFGGADEELSAGLTALAAKGMLSTDDVSGSYSLSGAYDRLLELWVFKNSVPTGQPRQKAAEQAQAFQTEAIKEVYAMFEAEFARPLSPLELQKLNAWLITDGWQPAMLREAARRAVLHGALSLAYIDKILLRWRSEGIVTPEQLADDVPEKATKLKARRGKKAAEPSFDSETDYGKYF</sequence>
<feature type="domain" description="DnaB/C C-terminal" evidence="3">
    <location>
        <begin position="142"/>
        <end position="211"/>
    </location>
</feature>
<accession>A0A9D1HMK5</accession>
<dbReference type="InterPro" id="IPR034829">
    <property type="entry name" value="DnaD-like_sf"/>
</dbReference>
<name>A0A9D1HMK5_9FIRM</name>
<reference evidence="4" key="1">
    <citation type="submission" date="2020-10" db="EMBL/GenBank/DDBJ databases">
        <authorList>
            <person name="Gilroy R."/>
        </authorList>
    </citation>
    <scope>NUCLEOTIDE SEQUENCE</scope>
    <source>
        <strain evidence="4">2830</strain>
    </source>
</reference>
<dbReference type="Pfam" id="PF07261">
    <property type="entry name" value="DnaB_2"/>
    <property type="match status" value="1"/>
</dbReference>
<dbReference type="SUPFAM" id="SSF158499">
    <property type="entry name" value="DnaD domain-like"/>
    <property type="match status" value="1"/>
</dbReference>
<evidence type="ECO:0000256" key="1">
    <source>
        <dbReference type="ARBA" id="ARBA00093462"/>
    </source>
</evidence>
<dbReference type="Gene3D" id="1.10.10.630">
    <property type="entry name" value="DnaD domain-like"/>
    <property type="match status" value="1"/>
</dbReference>
<evidence type="ECO:0000313" key="5">
    <source>
        <dbReference type="Proteomes" id="UP000824124"/>
    </source>
</evidence>
<dbReference type="Gene3D" id="1.10.10.10">
    <property type="entry name" value="Winged helix-like DNA-binding domain superfamily/Winged helix DNA-binding domain"/>
    <property type="match status" value="1"/>
</dbReference>
<evidence type="ECO:0000313" key="4">
    <source>
        <dbReference type="EMBL" id="HIU10688.1"/>
    </source>
</evidence>
<dbReference type="NCBIfam" id="TIGR01446">
    <property type="entry name" value="DnaD_dom"/>
    <property type="match status" value="1"/>
</dbReference>
<dbReference type="PANTHER" id="PTHR37293">
    <property type="entry name" value="PHAGE REPLICATION PROTEIN-RELATED"/>
    <property type="match status" value="1"/>
</dbReference>
<proteinExistence type="inferred from homology"/>
<dbReference type="InterPro" id="IPR006343">
    <property type="entry name" value="DnaB/C_C"/>
</dbReference>
<dbReference type="PANTHER" id="PTHR37293:SF6">
    <property type="entry name" value="DNA REPLICATION PROTEIN DNAD"/>
    <property type="match status" value="1"/>
</dbReference>
<protein>
    <submittedName>
        <fullName evidence="4">DnaD domain protein</fullName>
    </submittedName>
</protein>
<evidence type="ECO:0000259" key="3">
    <source>
        <dbReference type="Pfam" id="PF07261"/>
    </source>
</evidence>
<gene>
    <name evidence="4" type="ORF">IAB00_05555</name>
</gene>
<feature type="region of interest" description="Disordered" evidence="2">
    <location>
        <begin position="222"/>
        <end position="244"/>
    </location>
</feature>
<dbReference type="InterPro" id="IPR036388">
    <property type="entry name" value="WH-like_DNA-bd_sf"/>
</dbReference>
<dbReference type="InterPro" id="IPR053162">
    <property type="entry name" value="DnaD"/>
</dbReference>
<dbReference type="AlphaFoldDB" id="A0A9D1HMK5"/>